<dbReference type="PANTHER" id="PTHR43380:SF1">
    <property type="entry name" value="2-OXOISOVALERATE DEHYDROGENASE SUBUNIT ALPHA, MITOCHONDRIAL"/>
    <property type="match status" value="1"/>
</dbReference>
<dbReference type="Pfam" id="PF00676">
    <property type="entry name" value="E1_dh"/>
    <property type="match status" value="1"/>
</dbReference>
<dbReference type="InterPro" id="IPR029061">
    <property type="entry name" value="THDP-binding"/>
</dbReference>
<evidence type="ECO:0000256" key="2">
    <source>
        <dbReference type="ARBA" id="ARBA00023002"/>
    </source>
</evidence>
<evidence type="ECO:0000313" key="7">
    <source>
        <dbReference type="Proteomes" id="UP001501565"/>
    </source>
</evidence>
<dbReference type="NCBIfam" id="TIGR03181">
    <property type="entry name" value="PDH_E1_alph_x"/>
    <property type="match status" value="1"/>
</dbReference>
<comment type="subunit">
    <text evidence="4">Heterodimer of an alpha and a beta chain.</text>
</comment>
<comment type="function">
    <text evidence="4">The pyruvate dehydrogenase complex catalyzes the overall conversion of pyruvate to acetyl-CoA and CO(2). It contains multiple copies of three enzymatic components: pyruvate dehydrogenase (E1), dihydrolipoamide acetyltransferase (E2) and lipoamide dehydrogenase (E3).</text>
</comment>
<evidence type="ECO:0000259" key="5">
    <source>
        <dbReference type="Pfam" id="PF00676"/>
    </source>
</evidence>
<dbReference type="InterPro" id="IPR001017">
    <property type="entry name" value="DH_E1"/>
</dbReference>
<accession>A0ABP7M5V2</accession>
<feature type="domain" description="Dehydrogenase E1 component" evidence="5">
    <location>
        <begin position="40"/>
        <end position="319"/>
    </location>
</feature>
<comment type="catalytic activity">
    <reaction evidence="4">
        <text>N(6)-[(R)-lipoyl]-L-lysyl-[protein] + pyruvate + H(+) = N(6)-[(R)-S(8)-acetyldihydrolipoyl]-L-lysyl-[protein] + CO2</text>
        <dbReference type="Rhea" id="RHEA:19189"/>
        <dbReference type="Rhea" id="RHEA-COMP:10474"/>
        <dbReference type="Rhea" id="RHEA-COMP:10478"/>
        <dbReference type="ChEBI" id="CHEBI:15361"/>
        <dbReference type="ChEBI" id="CHEBI:15378"/>
        <dbReference type="ChEBI" id="CHEBI:16526"/>
        <dbReference type="ChEBI" id="CHEBI:83099"/>
        <dbReference type="ChEBI" id="CHEBI:83111"/>
        <dbReference type="EC" id="1.2.4.1"/>
    </reaction>
</comment>
<sequence length="371" mass="40979">MTELLQVELKRFLNAGGEVITDDARAGVILNDSELLQSAYRWMTLTRLYDQKAVALQRTGQMGTYPSSLGQEAVGVAVGLAMTEQDTLVPYYRDHATMLIRGGKIRDLLLYWGGDERGCSGGYPQDFPVCVPIATQSSHAVGVASAIKIRGEENAVVTTIGDGGTSKGDFLEALNLAGAWQLPVVFIINNNQWAISVPRNIQCGAKTLAQKGVGAGIPFVQVDGNDFCALYSALQDALVRARAGKGATLIEAVTYRLGDHTTADDATRYRSPEEVKEAWKNEPIKRLQTYLVQKNWWSESKEKDWQAECDKLVEEGIEAYKAILPEPAEAMFDYLYHDFPEVMSEQLELLYQKTERIERLKSSVNDASNDA</sequence>
<dbReference type="InterPro" id="IPR050771">
    <property type="entry name" value="Alpha-ketoacid_DH_E1_comp"/>
</dbReference>
<evidence type="ECO:0000313" key="6">
    <source>
        <dbReference type="EMBL" id="GAA3912796.1"/>
    </source>
</evidence>
<dbReference type="PANTHER" id="PTHR43380">
    <property type="entry name" value="2-OXOISOVALERATE DEHYDROGENASE SUBUNIT ALPHA, MITOCHONDRIAL"/>
    <property type="match status" value="1"/>
</dbReference>
<name>A0ABP7M5V2_9GAMM</name>
<keyword evidence="4 6" id="KW-0670">Pyruvate</keyword>
<dbReference type="Gene3D" id="3.40.50.970">
    <property type="match status" value="1"/>
</dbReference>
<dbReference type="RefSeq" id="WP_344795032.1">
    <property type="nucleotide sequence ID" value="NZ_BAABBN010000004.1"/>
</dbReference>
<keyword evidence="2 4" id="KW-0560">Oxidoreductase</keyword>
<proteinExistence type="predicted"/>
<dbReference type="SUPFAM" id="SSF52518">
    <property type="entry name" value="Thiamin diphosphate-binding fold (THDP-binding)"/>
    <property type="match status" value="1"/>
</dbReference>
<comment type="cofactor">
    <cofactor evidence="1 4">
        <name>thiamine diphosphate</name>
        <dbReference type="ChEBI" id="CHEBI:58937"/>
    </cofactor>
</comment>
<keyword evidence="7" id="KW-1185">Reference proteome</keyword>
<evidence type="ECO:0000256" key="4">
    <source>
        <dbReference type="RuleBase" id="RU366007"/>
    </source>
</evidence>
<dbReference type="InterPro" id="IPR017596">
    <property type="entry name" value="PdhA/BkdA"/>
</dbReference>
<dbReference type="Proteomes" id="UP001501565">
    <property type="component" value="Unassembled WGS sequence"/>
</dbReference>
<protein>
    <recommendedName>
        <fullName evidence="4">Pyruvate dehydrogenase E1 component subunit alpha</fullName>
        <ecNumber evidence="4">1.2.4.1</ecNumber>
    </recommendedName>
</protein>
<evidence type="ECO:0000256" key="1">
    <source>
        <dbReference type="ARBA" id="ARBA00001964"/>
    </source>
</evidence>
<evidence type="ECO:0000256" key="3">
    <source>
        <dbReference type="ARBA" id="ARBA00023052"/>
    </source>
</evidence>
<keyword evidence="3 4" id="KW-0786">Thiamine pyrophosphate</keyword>
<dbReference type="EC" id="1.2.4.1" evidence="4"/>
<organism evidence="6 7">
    <name type="scientific">Litoribacillus peritrichatus</name>
    <dbReference type="NCBI Taxonomy" id="718191"/>
    <lineage>
        <taxon>Bacteria</taxon>
        <taxon>Pseudomonadati</taxon>
        <taxon>Pseudomonadota</taxon>
        <taxon>Gammaproteobacteria</taxon>
        <taxon>Oceanospirillales</taxon>
        <taxon>Oceanospirillaceae</taxon>
        <taxon>Litoribacillus</taxon>
    </lineage>
</organism>
<dbReference type="EMBL" id="BAABBN010000004">
    <property type="protein sequence ID" value="GAA3912796.1"/>
    <property type="molecule type" value="Genomic_DNA"/>
</dbReference>
<gene>
    <name evidence="6" type="primary">pdhA</name>
    <name evidence="6" type="ORF">GCM10022277_04400</name>
</gene>
<comment type="caution">
    <text evidence="6">The sequence shown here is derived from an EMBL/GenBank/DDBJ whole genome shotgun (WGS) entry which is preliminary data.</text>
</comment>
<dbReference type="CDD" id="cd02000">
    <property type="entry name" value="TPP_E1_PDC_ADC_BCADC"/>
    <property type="match status" value="1"/>
</dbReference>
<reference evidence="7" key="1">
    <citation type="journal article" date="2019" name="Int. J. Syst. Evol. Microbiol.">
        <title>The Global Catalogue of Microorganisms (GCM) 10K type strain sequencing project: providing services to taxonomists for standard genome sequencing and annotation.</title>
        <authorList>
            <consortium name="The Broad Institute Genomics Platform"/>
            <consortium name="The Broad Institute Genome Sequencing Center for Infectious Disease"/>
            <person name="Wu L."/>
            <person name="Ma J."/>
        </authorList>
    </citation>
    <scope>NUCLEOTIDE SEQUENCE [LARGE SCALE GENOMIC DNA]</scope>
    <source>
        <strain evidence="7">JCM 17551</strain>
    </source>
</reference>